<dbReference type="HOGENOM" id="CLU_000604_1_23_6"/>
<evidence type="ECO:0000313" key="9">
    <source>
        <dbReference type="EMBL" id="AIJ10007.1"/>
    </source>
</evidence>
<feature type="domain" description="ABC transporter" evidence="8">
    <location>
        <begin position="2"/>
        <end position="247"/>
    </location>
</feature>
<gene>
    <name evidence="9" type="ORF">ETEE_3587</name>
</gene>
<dbReference type="GO" id="GO:0005886">
    <property type="term" value="C:plasma membrane"/>
    <property type="evidence" value="ECO:0007669"/>
    <property type="project" value="UniProtKB-SubCell"/>
</dbReference>
<evidence type="ECO:0000259" key="8">
    <source>
        <dbReference type="PROSITE" id="PS50893"/>
    </source>
</evidence>
<keyword evidence="3" id="KW-0813">Transport</keyword>
<reference evidence="9 10" key="1">
    <citation type="journal article" date="2012" name="PLoS ONE">
        <title>Edwardsiella comparative phylogenomics reveal the new intra/inter-species taxonomic relationships, virulence evolution and niche adaptation mechanisms.</title>
        <authorList>
            <person name="Yang M."/>
            <person name="Lv Y."/>
            <person name="Xiao J."/>
            <person name="Wu H."/>
            <person name="Zheng H."/>
            <person name="Liu Q."/>
            <person name="Zhang Y."/>
            <person name="Wang Q."/>
        </authorList>
    </citation>
    <scope>NUCLEOTIDE SEQUENCE [LARGE SCALE GENOMIC DNA]</scope>
    <source>
        <strain evidence="10">080813</strain>
    </source>
</reference>
<dbReference type="RefSeq" id="WP_034165054.1">
    <property type="nucleotide sequence ID" value="NZ_CP006664.1"/>
</dbReference>
<dbReference type="Pfam" id="PF00005">
    <property type="entry name" value="ABC_tran"/>
    <property type="match status" value="1"/>
</dbReference>
<dbReference type="KEGG" id="ete:ETEE_3587"/>
<dbReference type="InterPro" id="IPR050388">
    <property type="entry name" value="ABC_Ni/Peptide_Import"/>
</dbReference>
<dbReference type="SUPFAM" id="SSF52540">
    <property type="entry name" value="P-loop containing nucleoside triphosphate hydrolases"/>
    <property type="match status" value="1"/>
</dbReference>
<accession>A0A076LTL2</accession>
<comment type="subcellular location">
    <subcellularLocation>
        <location evidence="1">Cell inner membrane</location>
        <topology evidence="1">Peripheral membrane protein</topology>
    </subcellularLocation>
</comment>
<dbReference type="InterPro" id="IPR003439">
    <property type="entry name" value="ABC_transporter-like_ATP-bd"/>
</dbReference>
<dbReference type="EMBL" id="CP006664">
    <property type="protein sequence ID" value="AIJ10007.1"/>
    <property type="molecule type" value="Genomic_DNA"/>
</dbReference>
<dbReference type="Proteomes" id="UP000028681">
    <property type="component" value="Chromosome"/>
</dbReference>
<keyword evidence="5" id="KW-0547">Nucleotide-binding</keyword>
<organism evidence="9 10">
    <name type="scientific">Edwardsiella anguillarum ET080813</name>
    <dbReference type="NCBI Taxonomy" id="667120"/>
    <lineage>
        <taxon>Bacteria</taxon>
        <taxon>Pseudomonadati</taxon>
        <taxon>Pseudomonadota</taxon>
        <taxon>Gammaproteobacteria</taxon>
        <taxon>Enterobacterales</taxon>
        <taxon>Hafniaceae</taxon>
        <taxon>Edwardsiella</taxon>
    </lineage>
</organism>
<keyword evidence="7" id="KW-0472">Membrane</keyword>
<evidence type="ECO:0000256" key="5">
    <source>
        <dbReference type="ARBA" id="ARBA00022741"/>
    </source>
</evidence>
<dbReference type="AlphaFoldDB" id="A0A076LTL2"/>
<keyword evidence="4" id="KW-1003">Cell membrane</keyword>
<dbReference type="InterPro" id="IPR003593">
    <property type="entry name" value="AAA+_ATPase"/>
</dbReference>
<dbReference type="PANTHER" id="PTHR43297">
    <property type="entry name" value="OLIGOPEPTIDE TRANSPORT ATP-BINDING PROTEIN APPD"/>
    <property type="match status" value="1"/>
</dbReference>
<dbReference type="GO" id="GO:0005524">
    <property type="term" value="F:ATP binding"/>
    <property type="evidence" value="ECO:0007669"/>
    <property type="project" value="UniProtKB-KW"/>
</dbReference>
<name>A0A076LTL2_9GAMM</name>
<protein>
    <submittedName>
        <fullName evidence="9">Nickel transport ATP-binding protein nikD2</fullName>
    </submittedName>
</protein>
<proteinExistence type="inferred from homology"/>
<dbReference type="SMART" id="SM00382">
    <property type="entry name" value="AAA"/>
    <property type="match status" value="1"/>
</dbReference>
<sequence length="265" mass="29434">MLSFHNVTLEAAHYRWYGTRRWSPLLQGITLDVAPGELVALVGGSGEGKSLLLQCALDLLPANLRSHGTLSLDGKPLSADGRRRLRGHTLCYVPQGVSALNPLLNIERHLQRTRHLAGQHWDAEQASAVLRQSHLDPATVMHSYPRQLSGGMAKRVLACHASLSHARYILADEITAWLDATLAHQLLRQLRRLCEQGCGILWVTHDLMLAAQHADRIVALHQGQVSDSVSSAQLQRGEISERLMRQWQALPERGTLFSDLERTPC</sequence>
<evidence type="ECO:0000256" key="4">
    <source>
        <dbReference type="ARBA" id="ARBA00022475"/>
    </source>
</evidence>
<dbReference type="Gene3D" id="3.40.50.300">
    <property type="entry name" value="P-loop containing nucleotide triphosphate hydrolases"/>
    <property type="match status" value="1"/>
</dbReference>
<evidence type="ECO:0000256" key="6">
    <source>
        <dbReference type="ARBA" id="ARBA00022840"/>
    </source>
</evidence>
<evidence type="ECO:0000256" key="3">
    <source>
        <dbReference type="ARBA" id="ARBA00022448"/>
    </source>
</evidence>
<dbReference type="PROSITE" id="PS50893">
    <property type="entry name" value="ABC_TRANSPORTER_2"/>
    <property type="match status" value="1"/>
</dbReference>
<evidence type="ECO:0000256" key="7">
    <source>
        <dbReference type="ARBA" id="ARBA00023136"/>
    </source>
</evidence>
<keyword evidence="6 9" id="KW-0067">ATP-binding</keyword>
<dbReference type="GeneID" id="33941012"/>
<dbReference type="GO" id="GO:0016887">
    <property type="term" value="F:ATP hydrolysis activity"/>
    <property type="evidence" value="ECO:0007669"/>
    <property type="project" value="InterPro"/>
</dbReference>
<dbReference type="PANTHER" id="PTHR43297:SF11">
    <property type="entry name" value="ATPASE COMPONENT OF ABC-TYPE TRANSPORT SYSTEM"/>
    <property type="match status" value="1"/>
</dbReference>
<dbReference type="InterPro" id="IPR027417">
    <property type="entry name" value="P-loop_NTPase"/>
</dbReference>
<evidence type="ECO:0000256" key="2">
    <source>
        <dbReference type="ARBA" id="ARBA00005417"/>
    </source>
</evidence>
<evidence type="ECO:0000313" key="10">
    <source>
        <dbReference type="Proteomes" id="UP000028681"/>
    </source>
</evidence>
<comment type="similarity">
    <text evidence="2">Belongs to the ABC transporter superfamily.</text>
</comment>
<evidence type="ECO:0000256" key="1">
    <source>
        <dbReference type="ARBA" id="ARBA00004417"/>
    </source>
</evidence>